<evidence type="ECO:0000256" key="2">
    <source>
        <dbReference type="ARBA" id="ARBA00022598"/>
    </source>
</evidence>
<dbReference type="Pfam" id="PF13193">
    <property type="entry name" value="AMP-binding_C"/>
    <property type="match status" value="1"/>
</dbReference>
<dbReference type="SMR" id="Q0W159"/>
<evidence type="ECO:0000313" key="6">
    <source>
        <dbReference type="Proteomes" id="UP000000663"/>
    </source>
</evidence>
<keyword evidence="6" id="KW-1185">Reference proteome</keyword>
<protein>
    <submittedName>
        <fullName evidence="5">Long chain fatty-acid CoA ligase</fullName>
        <ecNumber evidence="5">6.2.1.3</ecNumber>
    </submittedName>
</protein>
<dbReference type="InterPro" id="IPR045851">
    <property type="entry name" value="AMP-bd_C_sf"/>
</dbReference>
<feature type="domain" description="AMP-binding enzyme C-terminal" evidence="4">
    <location>
        <begin position="469"/>
        <end position="544"/>
    </location>
</feature>
<dbReference type="OrthoDB" id="35688at2157"/>
<dbReference type="Gene3D" id="2.30.38.10">
    <property type="entry name" value="Luciferase, Domain 3"/>
    <property type="match status" value="1"/>
</dbReference>
<dbReference type="RefSeq" id="WP_012034707.1">
    <property type="nucleotide sequence ID" value="NC_009464.1"/>
</dbReference>
<dbReference type="PANTHER" id="PTHR43201:SF5">
    <property type="entry name" value="MEDIUM-CHAIN ACYL-COA LIGASE ACSF2, MITOCHONDRIAL"/>
    <property type="match status" value="1"/>
</dbReference>
<dbReference type="SUPFAM" id="SSF56801">
    <property type="entry name" value="Acetyl-CoA synthetase-like"/>
    <property type="match status" value="1"/>
</dbReference>
<dbReference type="FunFam" id="3.40.50.12780:FF:000003">
    <property type="entry name" value="Long-chain-fatty-acid--CoA ligase FadD"/>
    <property type="match status" value="1"/>
</dbReference>
<proteinExistence type="inferred from homology"/>
<dbReference type="KEGG" id="rci:RRC116"/>
<evidence type="ECO:0000256" key="1">
    <source>
        <dbReference type="ARBA" id="ARBA00006432"/>
    </source>
</evidence>
<dbReference type="Pfam" id="PF00501">
    <property type="entry name" value="AMP-binding"/>
    <property type="match status" value="1"/>
</dbReference>
<dbReference type="PANTHER" id="PTHR43201">
    <property type="entry name" value="ACYL-COA SYNTHETASE"/>
    <property type="match status" value="1"/>
</dbReference>
<dbReference type="InterPro" id="IPR000873">
    <property type="entry name" value="AMP-dep_synth/lig_dom"/>
</dbReference>
<dbReference type="EC" id="6.2.1.3" evidence="5"/>
<dbReference type="GeneID" id="5145684"/>
<dbReference type="FunFam" id="3.30.300.30:FF:000008">
    <property type="entry name" value="2,3-dihydroxybenzoate-AMP ligase"/>
    <property type="match status" value="1"/>
</dbReference>
<organism evidence="5 6">
    <name type="scientific">Methanocella arvoryzae (strain DSM 22066 / NBRC 105507 / MRE50)</name>
    <dbReference type="NCBI Taxonomy" id="351160"/>
    <lineage>
        <taxon>Archaea</taxon>
        <taxon>Methanobacteriati</taxon>
        <taxon>Methanobacteriota</taxon>
        <taxon>Stenosarchaea group</taxon>
        <taxon>Methanomicrobia</taxon>
        <taxon>Methanocellales</taxon>
        <taxon>Methanocellaceae</taxon>
        <taxon>Methanocella</taxon>
    </lineage>
</organism>
<evidence type="ECO:0000259" key="4">
    <source>
        <dbReference type="Pfam" id="PF13193"/>
    </source>
</evidence>
<dbReference type="CDD" id="cd05917">
    <property type="entry name" value="FACL_like_2"/>
    <property type="match status" value="1"/>
</dbReference>
<dbReference type="NCBIfam" id="NF009233">
    <property type="entry name" value="PRK12583.1"/>
    <property type="match status" value="1"/>
</dbReference>
<evidence type="ECO:0000313" key="5">
    <source>
        <dbReference type="EMBL" id="CAJ37884.1"/>
    </source>
</evidence>
<keyword evidence="2 5" id="KW-0436">Ligase</keyword>
<dbReference type="AlphaFoldDB" id="Q0W159"/>
<gene>
    <name evidence="5" type="primary">fadD</name>
    <name evidence="5" type="ORF">RRC116</name>
</gene>
<dbReference type="PATRIC" id="fig|351160.9.peg.397"/>
<dbReference type="Proteomes" id="UP000000663">
    <property type="component" value="Chromosome"/>
</dbReference>
<dbReference type="GO" id="GO:0031956">
    <property type="term" value="F:medium-chain fatty acid-CoA ligase activity"/>
    <property type="evidence" value="ECO:0007669"/>
    <property type="project" value="TreeGrafter"/>
</dbReference>
<dbReference type="eggNOG" id="arCOG00856">
    <property type="taxonomic scope" value="Archaea"/>
</dbReference>
<dbReference type="Gene3D" id="3.30.300.30">
    <property type="match status" value="1"/>
</dbReference>
<reference evidence="5 6" key="1">
    <citation type="journal article" date="2006" name="Science">
        <title>Genome of rice cluster I archaea -- the key methane producers in the rice rhizosphere.</title>
        <authorList>
            <person name="Erkel C."/>
            <person name="Kube M."/>
            <person name="Reinhardt R."/>
            <person name="Liesack W."/>
        </authorList>
    </citation>
    <scope>NUCLEOTIDE SEQUENCE [LARGE SCALE GENOMIC DNA]</scope>
    <source>
        <strain evidence="6">DSM 22066 / NBRC 105507 / MRE50</strain>
    </source>
</reference>
<dbReference type="EMBL" id="AM114193">
    <property type="protein sequence ID" value="CAJ37884.1"/>
    <property type="molecule type" value="Genomic_DNA"/>
</dbReference>
<dbReference type="Gene3D" id="3.40.50.980">
    <property type="match status" value="2"/>
</dbReference>
<sequence length="569" mass="64003">MLKRKSLSYAYTGSDKPLIGMTIGDMFDEIASTYPERDALVSEHQGLRYTWQEFQQQVNRAAKGLLSMGYKKGDRVAIWATNVAEWVIMQFATAKVGIILININPAYRTHELEYVLQQSEAQGLVLIESFKTSDYVKMLEDVCPEVKTSRPCNINSENLPFLRSVVLIRGDKKDYMYTWDEMLEKGDEIPDAALCTVQGTLSFDDPINIQYTSGTTGFPKGVVLTHHNLLNNGYFIGEYMKFTEKDKLCIPVPFYHCFGMVLSNLACMTHGATMVLPAEHFDPIATLTAIEKEKCTAVHGVPTMFIAELEHPLFSKFDLSSLRTGIMAGSPCPIEYMKKVNNLMNMRDIVITYGQTEASPGLTMSSTDDSLEKRVSTVGKPMPHTEIKIIDPKTGEIVPRGVPGEICARGYMIMEGYYKNPDATALAIDEKGWLHTGDLGVLDEDGYCKITGRIKDMVIRGGENIYPREVEEFLYTHPMISDAQVIGVPDLKYGEELMAWVKVKNGCKLTEGEIKEYCKGKIAHYKIPKYIKFVDEFPMTVSGKIQKYKMRETSIKELGLEEIARIKTA</sequence>
<dbReference type="InterPro" id="IPR020845">
    <property type="entry name" value="AMP-binding_CS"/>
</dbReference>
<feature type="domain" description="AMP-dependent synthetase/ligase" evidence="3">
    <location>
        <begin position="27"/>
        <end position="418"/>
    </location>
</feature>
<name>Q0W159_METAR</name>
<evidence type="ECO:0000259" key="3">
    <source>
        <dbReference type="Pfam" id="PF00501"/>
    </source>
</evidence>
<comment type="similarity">
    <text evidence="1">Belongs to the ATP-dependent AMP-binding enzyme family.</text>
</comment>
<accession>Q0W159</accession>
<dbReference type="STRING" id="351160.RRC116"/>
<dbReference type="InterPro" id="IPR025110">
    <property type="entry name" value="AMP-bd_C"/>
</dbReference>
<dbReference type="GO" id="GO:0004467">
    <property type="term" value="F:long-chain fatty acid-CoA ligase activity"/>
    <property type="evidence" value="ECO:0007669"/>
    <property type="project" value="UniProtKB-EC"/>
</dbReference>
<dbReference type="PROSITE" id="PS00455">
    <property type="entry name" value="AMP_BINDING"/>
    <property type="match status" value="1"/>
</dbReference>